<sequence>MGWEDWFKTKISLKRAKQARTKQVECAAKKSNGCKWRYHSAKVPGNLANGVSRKNKQLTEDVAAMRIQKAFRAYIARKRLPLLKGIGRIQGVINGLAVKNQASSALSQIHFWSKIQAEIRSRWISMVTEGRISQKKLENQLKLEAKLHEVEVEWCGGSETMEDILNRIQQREEAAARRERAMAYAFSHQWRANSSQYLGQAYYDLSKDNCGWSWKERWIAVRPWEKRVEVSPSMPKKVDSKQKTSKTTNLAKTNIIVSVKPHLSNGKDSTHARKNSSQTIMKQASHKANLE</sequence>
<comment type="similarity">
    <text evidence="2">Belongs to the IQD family.</text>
</comment>
<keyword evidence="6" id="KW-1185">Reference proteome</keyword>
<proteinExistence type="inferred from homology"/>
<dbReference type="AlphaFoldDB" id="A0ABD1QAS6"/>
<reference evidence="6" key="2">
    <citation type="submission" date="2024-07" db="EMBL/GenBank/DDBJ databases">
        <title>Two chromosome-level genome assemblies of Korean endemic species Abeliophyllum distichum and Forsythia ovata (Oleaceae).</title>
        <authorList>
            <person name="Jang H."/>
        </authorList>
    </citation>
    <scope>NUCLEOTIDE SEQUENCE [LARGE SCALE GENOMIC DNA]</scope>
</reference>
<name>A0ABD1QAS6_9LAMI</name>
<protein>
    <submittedName>
        <fullName evidence="4">Protein IQ-DOMAIN 1</fullName>
    </submittedName>
</protein>
<evidence type="ECO:0000313" key="4">
    <source>
        <dbReference type="EMBL" id="KAL2472703.1"/>
    </source>
</evidence>
<dbReference type="GO" id="GO:0005516">
    <property type="term" value="F:calmodulin binding"/>
    <property type="evidence" value="ECO:0007669"/>
    <property type="project" value="UniProtKB-KW"/>
</dbReference>
<evidence type="ECO:0000256" key="1">
    <source>
        <dbReference type="ARBA" id="ARBA00022860"/>
    </source>
</evidence>
<keyword evidence="1" id="KW-0112">Calmodulin-binding</keyword>
<evidence type="ECO:0000256" key="2">
    <source>
        <dbReference type="ARBA" id="ARBA00024341"/>
    </source>
</evidence>
<dbReference type="EMBL" id="JBFOLJ010000015">
    <property type="protein sequence ID" value="KAL2472703.1"/>
    <property type="molecule type" value="Genomic_DNA"/>
</dbReference>
<organism evidence="4 6">
    <name type="scientific">Forsythia ovata</name>
    <dbReference type="NCBI Taxonomy" id="205694"/>
    <lineage>
        <taxon>Eukaryota</taxon>
        <taxon>Viridiplantae</taxon>
        <taxon>Streptophyta</taxon>
        <taxon>Embryophyta</taxon>
        <taxon>Tracheophyta</taxon>
        <taxon>Spermatophyta</taxon>
        <taxon>Magnoliopsida</taxon>
        <taxon>eudicotyledons</taxon>
        <taxon>Gunneridae</taxon>
        <taxon>Pentapetalae</taxon>
        <taxon>asterids</taxon>
        <taxon>lamiids</taxon>
        <taxon>Lamiales</taxon>
        <taxon>Oleaceae</taxon>
        <taxon>Forsythieae</taxon>
        <taxon>Forsythia</taxon>
    </lineage>
</organism>
<dbReference type="PANTHER" id="PTHR32295">
    <property type="entry name" value="IQ-DOMAIN 5-RELATED"/>
    <property type="match status" value="1"/>
</dbReference>
<reference evidence="4" key="1">
    <citation type="submission" date="2024-07" db="EMBL/GenBank/DDBJ databases">
        <title>Two chromosome-level genome assemblies of Korean endemic species Abeliophyllum distichum and Forsythia ovata (Oleaceae).</title>
        <authorList>
            <person name="Mun J.H."/>
        </authorList>
    </citation>
    <scope>NUCLEOTIDE SEQUENCE</scope>
    <source>
        <strain evidence="4">KNKB202402200001</strain>
        <tissue evidence="4">Leaf</tissue>
    </source>
</reference>
<evidence type="ECO:0000313" key="5">
    <source>
        <dbReference type="EMBL" id="KAL2472796.1"/>
    </source>
</evidence>
<gene>
    <name evidence="4" type="ORF">Fot_48439</name>
    <name evidence="5" type="ORF">Fot_48532</name>
</gene>
<dbReference type="Proteomes" id="UP001604277">
    <property type="component" value="Unassembled WGS sequence"/>
</dbReference>
<comment type="caution">
    <text evidence="4">The sequence shown here is derived from an EMBL/GenBank/DDBJ whole genome shotgun (WGS) entry which is preliminary data.</text>
</comment>
<accession>A0ABD1QAS6</accession>
<evidence type="ECO:0000313" key="6">
    <source>
        <dbReference type="Proteomes" id="UP001604277"/>
    </source>
</evidence>
<feature type="region of interest" description="Disordered" evidence="3">
    <location>
        <begin position="257"/>
        <end position="291"/>
    </location>
</feature>
<dbReference type="PANTHER" id="PTHR32295:SF134">
    <property type="entry name" value="PROTEIN IQ-DOMAIN 10"/>
    <property type="match status" value="1"/>
</dbReference>
<dbReference type="EMBL" id="JBFOLJ010000015">
    <property type="protein sequence ID" value="KAL2472796.1"/>
    <property type="molecule type" value="Genomic_DNA"/>
</dbReference>
<dbReference type="Pfam" id="PF00612">
    <property type="entry name" value="IQ"/>
    <property type="match status" value="1"/>
</dbReference>
<evidence type="ECO:0000256" key="3">
    <source>
        <dbReference type="SAM" id="MobiDB-lite"/>
    </source>
</evidence>
<dbReference type="InterPro" id="IPR000048">
    <property type="entry name" value="IQ_motif_EF-hand-BS"/>
</dbReference>
<dbReference type="PROSITE" id="PS50096">
    <property type="entry name" value="IQ"/>
    <property type="match status" value="1"/>
</dbReference>